<dbReference type="Proteomes" id="UP000235584">
    <property type="component" value="Chromosome"/>
</dbReference>
<evidence type="ECO:0000313" key="2">
    <source>
        <dbReference type="Proteomes" id="UP000235584"/>
    </source>
</evidence>
<dbReference type="EMBL" id="CP025704">
    <property type="protein sequence ID" value="AUN99863.1"/>
    <property type="molecule type" value="Genomic_DNA"/>
</dbReference>
<dbReference type="KEGG" id="bsto:C0V70_17485"/>
<name>A0A2K9NWF8_BACTC</name>
<protein>
    <submittedName>
        <fullName evidence="1">Uncharacterized protein</fullName>
    </submittedName>
</protein>
<organism evidence="1 2">
    <name type="scientific">Bacteriovorax stolpii</name>
    <name type="common">Bdellovibrio stolpii</name>
    <dbReference type="NCBI Taxonomy" id="960"/>
    <lineage>
        <taxon>Bacteria</taxon>
        <taxon>Pseudomonadati</taxon>
        <taxon>Bdellovibrionota</taxon>
        <taxon>Bacteriovoracia</taxon>
        <taxon>Bacteriovoracales</taxon>
        <taxon>Bacteriovoracaceae</taxon>
        <taxon>Bacteriovorax</taxon>
    </lineage>
</organism>
<reference evidence="1 2" key="1">
    <citation type="submission" date="2018-01" db="EMBL/GenBank/DDBJ databases">
        <title>Complete genome sequence of Bacteriovorax stolpii DSM12778.</title>
        <authorList>
            <person name="Tang B."/>
            <person name="Chang J."/>
        </authorList>
    </citation>
    <scope>NUCLEOTIDE SEQUENCE [LARGE SCALE GENOMIC DNA]</scope>
    <source>
        <strain evidence="1 2">DSM 12778</strain>
    </source>
</reference>
<dbReference type="RefSeq" id="WP_102245152.1">
    <property type="nucleotide sequence ID" value="NZ_CP025704.1"/>
</dbReference>
<dbReference type="AlphaFoldDB" id="A0A2K9NWF8"/>
<proteinExistence type="predicted"/>
<accession>A0A2K9NWF8</accession>
<sequence length="231" mass="26882">MKVPTYDLEWKKQATPFIREAFSAFKPRAEFLKRNVEAREQKLDDNEQPNILEVKTPLTEYTGQVADFDVVFENCPNYAEIRKAMDHVLAYVTEVASSAKATFVTFATDITGAEMGIRHLHPKMNGDRCNVLTFGIPLYLGERAPSFDIYVNETQWPTRYYVDYKRIRDLDLSYMKLNMPMDGSIFHMQFDGSRHPHVITYTDSVFMWFVFDGVEFKDQRDIGNGLNIKFL</sequence>
<gene>
    <name evidence="1" type="ORF">C0V70_17485</name>
</gene>
<evidence type="ECO:0000313" key="1">
    <source>
        <dbReference type="EMBL" id="AUN99863.1"/>
    </source>
</evidence>
<keyword evidence="2" id="KW-1185">Reference proteome</keyword>